<proteinExistence type="predicted"/>
<dbReference type="Pfam" id="PF00561">
    <property type="entry name" value="Abhydrolase_1"/>
    <property type="match status" value="1"/>
</dbReference>
<protein>
    <submittedName>
        <fullName evidence="7">Class I poly(R)-hydroxyalkanoic acid synthase</fullName>
    </submittedName>
</protein>
<keyword evidence="8" id="KW-1185">Reference proteome</keyword>
<dbReference type="InterPro" id="IPR051321">
    <property type="entry name" value="PHA/PHB_synthase"/>
</dbReference>
<dbReference type="Proteomes" id="UP000321523">
    <property type="component" value="Unassembled WGS sequence"/>
</dbReference>
<dbReference type="AlphaFoldDB" id="A0A512DW14"/>
<gene>
    <name evidence="7" type="ORF">SAE02_47740</name>
</gene>
<feature type="domain" description="AB hydrolase-1" evidence="5">
    <location>
        <begin position="281"/>
        <end position="527"/>
    </location>
</feature>
<dbReference type="RefSeq" id="WP_044430591.1">
    <property type="nucleotide sequence ID" value="NZ_BJYZ01000022.1"/>
</dbReference>
<dbReference type="OrthoDB" id="7208816at2"/>
<dbReference type="InterPro" id="IPR029058">
    <property type="entry name" value="AB_hydrolase_fold"/>
</dbReference>
<name>A0A512DW14_9PROT</name>
<dbReference type="PANTHER" id="PTHR36837:SF5">
    <property type="entry name" value="POLY-3-HYDROXYBUTYRATE SYNTHASE"/>
    <property type="match status" value="1"/>
</dbReference>
<evidence type="ECO:0000256" key="4">
    <source>
        <dbReference type="ARBA" id="ARBA00023315"/>
    </source>
</evidence>
<evidence type="ECO:0000259" key="6">
    <source>
        <dbReference type="Pfam" id="PF07167"/>
    </source>
</evidence>
<evidence type="ECO:0000256" key="1">
    <source>
        <dbReference type="ARBA" id="ARBA00004496"/>
    </source>
</evidence>
<dbReference type="EMBL" id="BJYZ01000022">
    <property type="protein sequence ID" value="GEO40626.1"/>
    <property type="molecule type" value="Genomic_DNA"/>
</dbReference>
<organism evidence="7 8">
    <name type="scientific">Skermanella aerolata</name>
    <dbReference type="NCBI Taxonomy" id="393310"/>
    <lineage>
        <taxon>Bacteria</taxon>
        <taxon>Pseudomonadati</taxon>
        <taxon>Pseudomonadota</taxon>
        <taxon>Alphaproteobacteria</taxon>
        <taxon>Rhodospirillales</taxon>
        <taxon>Azospirillaceae</taxon>
        <taxon>Skermanella</taxon>
    </lineage>
</organism>
<dbReference type="InterPro" id="IPR010963">
    <property type="entry name" value="PHA_synth_I"/>
</dbReference>
<comment type="subcellular location">
    <subcellularLocation>
        <location evidence="1">Cytoplasm</location>
    </subcellularLocation>
</comment>
<evidence type="ECO:0000313" key="7">
    <source>
        <dbReference type="EMBL" id="GEO40626.1"/>
    </source>
</evidence>
<sequence length="602" mass="66184">MTSQTTFPEAHLPDAAAMSEALSQIVEHGNHILAEAAGKAGSGGKVSSDPLHIGDVALAAARSVMADPFRMMAAQTDLLFDCGRLWRNTARRMLGEAPLPVIVPEKGDRRFSNADWTDVSALDNVKQLYLLWSRFLTDSIGDAKALDPHMARKVQFYTRQLIDTLAPTNSPLTNPEVLRATVESGGLNLVRGFQHMLEDMDRGHGRMSPKMTDFDAFQVGRNIATTPGKVVYQNDLMQLVQYTPSTADVNKRPLLIVPPWINKFYILDLREKNSFIKWAVDQGHTVFVISWVNPDGRFAAKSFEDYMLEGPLDALDQIEKATGERSINAVGYCLGGTLLASTLAYLSRKDGGKGRDRIASATFFTTMTDFTDVGEMSVFIDEEQISSIEAGMAEKGYLDGSAMASSFNMLRANDLIWSFVVSSYLLGKEPLPFDLLYWNSDNTRMPAAMHSFYLRNMYQKNLLAKPDAVTLAGEPIDLRRIETPCFFLSAREDHIAPWKSTYAATQVFGGPVKFVLSASGHIAGVVNPPAANKYCYWTGADLPAAPDAWLEGAARTEGSWWPEWNAWVGGYGEGKVPARQPGAGELPVLEDAPGSYVAARIE</sequence>
<dbReference type="NCBIfam" id="TIGR01838">
    <property type="entry name" value="PHA_synth_I"/>
    <property type="match status" value="1"/>
</dbReference>
<evidence type="ECO:0000256" key="2">
    <source>
        <dbReference type="ARBA" id="ARBA00022490"/>
    </source>
</evidence>
<dbReference type="PANTHER" id="PTHR36837">
    <property type="entry name" value="POLY(3-HYDROXYALKANOATE) POLYMERASE SUBUNIT PHAC"/>
    <property type="match status" value="1"/>
</dbReference>
<dbReference type="Gene3D" id="3.40.50.1820">
    <property type="entry name" value="alpha/beta hydrolase"/>
    <property type="match status" value="1"/>
</dbReference>
<dbReference type="Pfam" id="PF07167">
    <property type="entry name" value="PhaC_N"/>
    <property type="match status" value="1"/>
</dbReference>
<dbReference type="InterPro" id="IPR000073">
    <property type="entry name" value="AB_hydrolase_1"/>
</dbReference>
<comment type="caution">
    <text evidence="7">The sequence shown here is derived from an EMBL/GenBank/DDBJ whole genome shotgun (WGS) entry which is preliminary data.</text>
</comment>
<evidence type="ECO:0000259" key="5">
    <source>
        <dbReference type="Pfam" id="PF00561"/>
    </source>
</evidence>
<keyword evidence="4" id="KW-0012">Acyltransferase</keyword>
<dbReference type="InterPro" id="IPR010941">
    <property type="entry name" value="PhaC_N"/>
</dbReference>
<reference evidence="7 8" key="1">
    <citation type="submission" date="2019-07" db="EMBL/GenBank/DDBJ databases">
        <title>Whole genome shotgun sequence of Skermanella aerolata NBRC 106429.</title>
        <authorList>
            <person name="Hosoyama A."/>
            <person name="Uohara A."/>
            <person name="Ohji S."/>
            <person name="Ichikawa N."/>
        </authorList>
    </citation>
    <scope>NUCLEOTIDE SEQUENCE [LARGE SCALE GENOMIC DNA]</scope>
    <source>
        <strain evidence="7 8">NBRC 106429</strain>
    </source>
</reference>
<evidence type="ECO:0000313" key="8">
    <source>
        <dbReference type="Proteomes" id="UP000321523"/>
    </source>
</evidence>
<accession>A0A512DW14</accession>
<dbReference type="GO" id="GO:0016746">
    <property type="term" value="F:acyltransferase activity"/>
    <property type="evidence" value="ECO:0007669"/>
    <property type="project" value="UniProtKB-KW"/>
</dbReference>
<keyword evidence="2" id="KW-0963">Cytoplasm</keyword>
<feature type="domain" description="Poly-beta-hydroxybutyrate polymerase N-terminal" evidence="6">
    <location>
        <begin position="108"/>
        <end position="279"/>
    </location>
</feature>
<dbReference type="GO" id="GO:0042619">
    <property type="term" value="P:poly-hydroxybutyrate biosynthetic process"/>
    <property type="evidence" value="ECO:0007669"/>
    <property type="project" value="InterPro"/>
</dbReference>
<dbReference type="GO" id="GO:0005737">
    <property type="term" value="C:cytoplasm"/>
    <property type="evidence" value="ECO:0007669"/>
    <property type="project" value="UniProtKB-SubCell"/>
</dbReference>
<evidence type="ECO:0000256" key="3">
    <source>
        <dbReference type="ARBA" id="ARBA00022679"/>
    </source>
</evidence>
<keyword evidence="3" id="KW-0808">Transferase</keyword>
<dbReference type="SUPFAM" id="SSF53474">
    <property type="entry name" value="alpha/beta-Hydrolases"/>
    <property type="match status" value="1"/>
</dbReference>